<gene>
    <name evidence="6" type="ORF">C0Q70_13697</name>
</gene>
<keyword evidence="7" id="KW-1185">Reference proteome</keyword>
<dbReference type="Proteomes" id="UP000245119">
    <property type="component" value="Linkage Group LG8"/>
</dbReference>
<feature type="region of interest" description="Disordered" evidence="4">
    <location>
        <begin position="37"/>
        <end position="67"/>
    </location>
</feature>
<sequence length="268" mass="30831">MAGECEEDDYMSDAILQQCEDKRPGLVFSSKIAKQFEQEKKQKVSNEKSKVKSKKQVEEEKRTEGLSTAISNENKGFALLQKMGYKPGMVIGKHGTGRAEPVPIEIKSNRCGLGTEAEAKRRREEMQAMRAKMATKRQRLEANQKHTFLQRLNEKFTSKNVEKDLKTSQAACYQLDIECGYDKPVESFHWPSHCLLEKKQGVNDEDTEEEVVEEEDEDQCLLSEEEKLETLTKYLRTTYFYCNWCGTKYKDLEDLNTNCPGDTADVHE</sequence>
<accession>A0A2T7NXY5</accession>
<protein>
    <recommendedName>
        <fullName evidence="2">G patch domain-containing protein 11</fullName>
    </recommendedName>
    <alternativeName>
        <fullName evidence="3">Coiled-coil domain-containing protein 75</fullName>
    </alternativeName>
</protein>
<evidence type="ECO:0000256" key="2">
    <source>
        <dbReference type="ARBA" id="ARBA00021978"/>
    </source>
</evidence>
<reference evidence="6 7" key="1">
    <citation type="submission" date="2018-04" db="EMBL/GenBank/DDBJ databases">
        <title>The genome of golden apple snail Pomacea canaliculata provides insight into stress tolerance and invasive adaptation.</title>
        <authorList>
            <person name="Liu C."/>
            <person name="Liu B."/>
            <person name="Ren Y."/>
            <person name="Zhang Y."/>
            <person name="Wang H."/>
            <person name="Li S."/>
            <person name="Jiang F."/>
            <person name="Yin L."/>
            <person name="Zhang G."/>
            <person name="Qian W."/>
            <person name="Fan W."/>
        </authorList>
    </citation>
    <scope>NUCLEOTIDE SEQUENCE [LARGE SCALE GENOMIC DNA]</scope>
    <source>
        <strain evidence="6">SZHN2017</strain>
        <tissue evidence="6">Muscle</tissue>
    </source>
</reference>
<proteinExistence type="inferred from homology"/>
<dbReference type="STRING" id="400727.A0A2T7NXY5"/>
<dbReference type="GO" id="GO:0000776">
    <property type="term" value="C:kinetochore"/>
    <property type="evidence" value="ECO:0007669"/>
    <property type="project" value="TreeGrafter"/>
</dbReference>
<evidence type="ECO:0000256" key="3">
    <source>
        <dbReference type="ARBA" id="ARBA00030688"/>
    </source>
</evidence>
<evidence type="ECO:0000313" key="6">
    <source>
        <dbReference type="EMBL" id="PVD26029.1"/>
    </source>
</evidence>
<dbReference type="PANTHER" id="PTHR21032">
    <property type="entry name" value="G PATCH DOMAIN-CONTAINING PROTEIN 11"/>
    <property type="match status" value="1"/>
</dbReference>
<evidence type="ECO:0000259" key="5">
    <source>
        <dbReference type="PROSITE" id="PS50174"/>
    </source>
</evidence>
<name>A0A2T7NXY5_POMCA</name>
<evidence type="ECO:0000313" key="7">
    <source>
        <dbReference type="Proteomes" id="UP000245119"/>
    </source>
</evidence>
<dbReference type="SMART" id="SM00443">
    <property type="entry name" value="G_patch"/>
    <property type="match status" value="1"/>
</dbReference>
<evidence type="ECO:0000256" key="4">
    <source>
        <dbReference type="SAM" id="MobiDB-lite"/>
    </source>
</evidence>
<dbReference type="Pfam" id="PF13821">
    <property type="entry name" value="DUF4187"/>
    <property type="match status" value="1"/>
</dbReference>
<dbReference type="OrthoDB" id="786951at2759"/>
<dbReference type="SMART" id="SM01173">
    <property type="entry name" value="DUF4187"/>
    <property type="match status" value="1"/>
</dbReference>
<dbReference type="GO" id="GO:0003676">
    <property type="term" value="F:nucleic acid binding"/>
    <property type="evidence" value="ECO:0007669"/>
    <property type="project" value="InterPro"/>
</dbReference>
<dbReference type="InterPro" id="IPR000467">
    <property type="entry name" value="G_patch_dom"/>
</dbReference>
<comment type="caution">
    <text evidence="6">The sequence shown here is derived from an EMBL/GenBank/DDBJ whole genome shotgun (WGS) entry which is preliminary data.</text>
</comment>
<dbReference type="InterPro" id="IPR039249">
    <property type="entry name" value="GPATCH11"/>
</dbReference>
<dbReference type="PROSITE" id="PS50174">
    <property type="entry name" value="G_PATCH"/>
    <property type="match status" value="1"/>
</dbReference>
<dbReference type="EMBL" id="PZQS01000008">
    <property type="protein sequence ID" value="PVD26029.1"/>
    <property type="molecule type" value="Genomic_DNA"/>
</dbReference>
<organism evidence="6 7">
    <name type="scientific">Pomacea canaliculata</name>
    <name type="common">Golden apple snail</name>
    <dbReference type="NCBI Taxonomy" id="400727"/>
    <lineage>
        <taxon>Eukaryota</taxon>
        <taxon>Metazoa</taxon>
        <taxon>Spiralia</taxon>
        <taxon>Lophotrochozoa</taxon>
        <taxon>Mollusca</taxon>
        <taxon>Gastropoda</taxon>
        <taxon>Caenogastropoda</taxon>
        <taxon>Architaenioglossa</taxon>
        <taxon>Ampullarioidea</taxon>
        <taxon>Ampullariidae</taxon>
        <taxon>Pomacea</taxon>
    </lineage>
</organism>
<dbReference type="AlphaFoldDB" id="A0A2T7NXY5"/>
<dbReference type="InterPro" id="IPR025239">
    <property type="entry name" value="DUF4187"/>
</dbReference>
<dbReference type="PANTHER" id="PTHR21032:SF0">
    <property type="entry name" value="G PATCH DOMAIN-CONTAINING PROTEIN 11"/>
    <property type="match status" value="1"/>
</dbReference>
<evidence type="ECO:0000256" key="1">
    <source>
        <dbReference type="ARBA" id="ARBA00007140"/>
    </source>
</evidence>
<dbReference type="Pfam" id="PF01585">
    <property type="entry name" value="G-patch"/>
    <property type="match status" value="1"/>
</dbReference>
<dbReference type="OMA" id="DYMNMVI"/>
<feature type="domain" description="G-patch" evidence="5">
    <location>
        <begin position="72"/>
        <end position="118"/>
    </location>
</feature>
<comment type="similarity">
    <text evidence="1">Belongs to the GPATCH11 family.</text>
</comment>
<feature type="compositionally biased region" description="Basic and acidic residues" evidence="4">
    <location>
        <begin position="37"/>
        <end position="64"/>
    </location>
</feature>